<sequence length="271" mass="29374">MQSQSVKPAYQVSDDGILTMQIPHGVVVNKTLETEGNVTVEELTFTNFGGNVSAVLIAPEHPKEGAVWAPGAGVPASGHIGHLLEYGRQGYAVLVVDVRGNGGNTSGYPLNLEKDYGKFSAGEWPQIYLIIADMIDAERYLHERYGLIPIWMIGESNGGRYAAVAAAIDNESAGYVGISTSGFERQGDQYQGSARSFLLSIDPDVMGPRIAPRPSLIFHAPKDPIIPIDLGEKLATTLGKSAQFFTFNGTHGFNDEVDQTLRDQFQKYLNN</sequence>
<gene>
    <name evidence="1" type="ORF">DK846_08185</name>
</gene>
<dbReference type="InterPro" id="IPR029058">
    <property type="entry name" value="AB_hydrolase_fold"/>
</dbReference>
<evidence type="ECO:0000313" key="1">
    <source>
        <dbReference type="EMBL" id="PWR71965.1"/>
    </source>
</evidence>
<reference evidence="1 2" key="1">
    <citation type="submission" date="2018-05" db="EMBL/GenBank/DDBJ databases">
        <title>Draft genome of Methanospirillum lacunae Ki8-1.</title>
        <authorList>
            <person name="Dueholm M.S."/>
            <person name="Nielsen P.H."/>
            <person name="Bakmann L.F."/>
            <person name="Otzen D.E."/>
        </authorList>
    </citation>
    <scope>NUCLEOTIDE SEQUENCE [LARGE SCALE GENOMIC DNA]</scope>
    <source>
        <strain evidence="1 2">Ki8-1</strain>
    </source>
</reference>
<dbReference type="RefSeq" id="WP_109968455.1">
    <property type="nucleotide sequence ID" value="NZ_CP176093.1"/>
</dbReference>
<comment type="caution">
    <text evidence="1">The sequence shown here is derived from an EMBL/GenBank/DDBJ whole genome shotgun (WGS) entry which is preliminary data.</text>
</comment>
<keyword evidence="2" id="KW-1185">Reference proteome</keyword>
<dbReference type="Gene3D" id="3.40.50.1820">
    <property type="entry name" value="alpha/beta hydrolase"/>
    <property type="match status" value="1"/>
</dbReference>
<name>A0A2V2N069_9EURY</name>
<accession>A0A2V2N069</accession>
<dbReference type="PANTHER" id="PTHR22946">
    <property type="entry name" value="DIENELACTONE HYDROLASE DOMAIN-CONTAINING PROTEIN-RELATED"/>
    <property type="match status" value="1"/>
</dbReference>
<organism evidence="1 2">
    <name type="scientific">Methanospirillum lacunae</name>
    <dbReference type="NCBI Taxonomy" id="668570"/>
    <lineage>
        <taxon>Archaea</taxon>
        <taxon>Methanobacteriati</taxon>
        <taxon>Methanobacteriota</taxon>
        <taxon>Stenosarchaea group</taxon>
        <taxon>Methanomicrobia</taxon>
        <taxon>Methanomicrobiales</taxon>
        <taxon>Methanospirillaceae</taxon>
        <taxon>Methanospirillum</taxon>
    </lineage>
</organism>
<dbReference type="AlphaFoldDB" id="A0A2V2N069"/>
<evidence type="ECO:0000313" key="2">
    <source>
        <dbReference type="Proteomes" id="UP000245657"/>
    </source>
</evidence>
<dbReference type="InterPro" id="IPR050261">
    <property type="entry name" value="FrsA_esterase"/>
</dbReference>
<proteinExistence type="predicted"/>
<dbReference type="GO" id="GO:0016787">
    <property type="term" value="F:hydrolase activity"/>
    <property type="evidence" value="ECO:0007669"/>
    <property type="project" value="UniProtKB-KW"/>
</dbReference>
<dbReference type="PANTHER" id="PTHR22946:SF0">
    <property type="entry name" value="DIENELACTONE HYDROLASE DOMAIN-CONTAINING PROTEIN"/>
    <property type="match status" value="1"/>
</dbReference>
<keyword evidence="1" id="KW-0378">Hydrolase</keyword>
<dbReference type="OrthoDB" id="117239at2157"/>
<protein>
    <submittedName>
        <fullName evidence="1">Alpha/beta hydrolase</fullName>
    </submittedName>
</protein>
<dbReference type="Proteomes" id="UP000245657">
    <property type="component" value="Unassembled WGS sequence"/>
</dbReference>
<dbReference type="SUPFAM" id="SSF53474">
    <property type="entry name" value="alpha/beta-Hydrolases"/>
    <property type="match status" value="1"/>
</dbReference>
<dbReference type="EMBL" id="QGMY01000007">
    <property type="protein sequence ID" value="PWR71965.1"/>
    <property type="molecule type" value="Genomic_DNA"/>
</dbReference>
<dbReference type="GeneID" id="97548178"/>